<dbReference type="PANTHER" id="PTHR43081">
    <property type="entry name" value="ADENYLATE CYCLASE, TERMINAL-DIFFERENTIATION SPECIFIC-RELATED"/>
    <property type="match status" value="1"/>
</dbReference>
<feature type="transmembrane region" description="Helical" evidence="2">
    <location>
        <begin position="346"/>
        <end position="364"/>
    </location>
</feature>
<dbReference type="InterPro" id="IPR001054">
    <property type="entry name" value="A/G_cyclase"/>
</dbReference>
<evidence type="ECO:0000313" key="5">
    <source>
        <dbReference type="Proteomes" id="UP001229355"/>
    </source>
</evidence>
<keyword evidence="5" id="KW-1185">Reference proteome</keyword>
<keyword evidence="2" id="KW-1133">Transmembrane helix</keyword>
<proteinExistence type="predicted"/>
<keyword evidence="2" id="KW-0472">Membrane</keyword>
<feature type="transmembrane region" description="Helical" evidence="2">
    <location>
        <begin position="320"/>
        <end position="337"/>
    </location>
</feature>
<dbReference type="Pfam" id="PF00211">
    <property type="entry name" value="Guanylate_cyc"/>
    <property type="match status" value="1"/>
</dbReference>
<dbReference type="SMART" id="SM00044">
    <property type="entry name" value="CYCc"/>
    <property type="match status" value="1"/>
</dbReference>
<feature type="region of interest" description="Disordered" evidence="1">
    <location>
        <begin position="181"/>
        <end position="291"/>
    </location>
</feature>
<feature type="domain" description="Guanylate cyclase" evidence="3">
    <location>
        <begin position="10"/>
        <end position="124"/>
    </location>
</feature>
<dbReference type="RefSeq" id="WP_280658628.1">
    <property type="nucleotide sequence ID" value="NZ_CP120373.1"/>
</dbReference>
<feature type="transmembrane region" description="Helical" evidence="2">
    <location>
        <begin position="297"/>
        <end position="314"/>
    </location>
</feature>
<evidence type="ECO:0000256" key="1">
    <source>
        <dbReference type="SAM" id="MobiDB-lite"/>
    </source>
</evidence>
<dbReference type="Gene3D" id="3.30.70.1230">
    <property type="entry name" value="Nucleotide cyclase"/>
    <property type="match status" value="1"/>
</dbReference>
<evidence type="ECO:0000259" key="3">
    <source>
        <dbReference type="PROSITE" id="PS50125"/>
    </source>
</evidence>
<dbReference type="InterPro" id="IPR050697">
    <property type="entry name" value="Adenylyl/Guanylyl_Cyclase_3/4"/>
</dbReference>
<keyword evidence="2" id="KW-0812">Transmembrane</keyword>
<dbReference type="SUPFAM" id="SSF55073">
    <property type="entry name" value="Nucleotide cyclase"/>
    <property type="match status" value="1"/>
</dbReference>
<protein>
    <submittedName>
        <fullName evidence="4">Adenylate/guanylate cyclase domain-containing protein</fullName>
    </submittedName>
</protein>
<feature type="transmembrane region" description="Helical" evidence="2">
    <location>
        <begin position="370"/>
        <end position="388"/>
    </location>
</feature>
<evidence type="ECO:0000256" key="2">
    <source>
        <dbReference type="SAM" id="Phobius"/>
    </source>
</evidence>
<dbReference type="EMBL" id="CP120373">
    <property type="protein sequence ID" value="WEX86563.1"/>
    <property type="molecule type" value="Genomic_DNA"/>
</dbReference>
<evidence type="ECO:0000313" key="4">
    <source>
        <dbReference type="EMBL" id="WEX86563.1"/>
    </source>
</evidence>
<feature type="compositionally biased region" description="Low complexity" evidence="1">
    <location>
        <begin position="207"/>
        <end position="220"/>
    </location>
</feature>
<sequence>MSETRRKLTTIFSADVQDYSRLMGADEEGTLATLKRYRDAMARLIEVHHGRVVNTWGDGLLAEFPSVVEAVRAAVDVQNELAVLNAKRPSETQMRFRIGINLGDVIAEGDDLYGDGVNIAARLQATAPAGGIVISNTVYDQVRNKVAVSFDFLGQLEVKNIEGGVASYAVRIGAGAHEQALRQGGATQGSARGNGASAPAGTRTGQPASDAAPPQAPAEAIGTPQGSATAESAGVWGRQSAPGTARPEATTGTSTAPNGTAPADSAGTWGRQSGAEATRPQAPSATASPTAPGKRKFAVIAVLAAALVAINLLNWEGELWSVWPLLGLSIVSALLWLRRRKDIDRIFGLLVIAALTVVTVNLLTFEGTFWAVWPLLGLSIAAALRRVLRRG</sequence>
<reference evidence="4 5" key="1">
    <citation type="submission" date="2023-03" db="EMBL/GenBank/DDBJ databases">
        <authorList>
            <person name="Kaur S."/>
            <person name="Espinosa-Saiz D."/>
            <person name="Velazquez E."/>
            <person name="Menendez E."/>
            <person name="diCenzo G.C."/>
        </authorList>
    </citation>
    <scope>NUCLEOTIDE SEQUENCE [LARGE SCALE GENOMIC DNA]</scope>
    <source>
        <strain evidence="4 5">LMG 24692</strain>
    </source>
</reference>
<accession>A0ABY8DC69</accession>
<name>A0ABY8DC69_9HYPH</name>
<dbReference type="InterPro" id="IPR029787">
    <property type="entry name" value="Nucleotide_cyclase"/>
</dbReference>
<dbReference type="PROSITE" id="PS50125">
    <property type="entry name" value="GUANYLATE_CYCLASE_2"/>
    <property type="match status" value="1"/>
</dbReference>
<feature type="compositionally biased region" description="Low complexity" evidence="1">
    <location>
        <begin position="277"/>
        <end position="291"/>
    </location>
</feature>
<gene>
    <name evidence="4" type="ORF">PZN02_002863</name>
</gene>
<dbReference type="PANTHER" id="PTHR43081:SF19">
    <property type="entry name" value="PH-SENSITIVE ADENYLATE CYCLASE RV1264"/>
    <property type="match status" value="1"/>
</dbReference>
<organism evidence="4 5">
    <name type="scientific">Sinorhizobium garamanticum</name>
    <dbReference type="NCBI Taxonomy" id="680247"/>
    <lineage>
        <taxon>Bacteria</taxon>
        <taxon>Pseudomonadati</taxon>
        <taxon>Pseudomonadota</taxon>
        <taxon>Alphaproteobacteria</taxon>
        <taxon>Hyphomicrobiales</taxon>
        <taxon>Rhizobiaceae</taxon>
        <taxon>Sinorhizobium/Ensifer group</taxon>
        <taxon>Sinorhizobium</taxon>
    </lineage>
</organism>
<dbReference type="Proteomes" id="UP001229355">
    <property type="component" value="Chromosome 1"/>
</dbReference>
<dbReference type="CDD" id="cd07302">
    <property type="entry name" value="CHD"/>
    <property type="match status" value="1"/>
</dbReference>